<dbReference type="PROSITE" id="PS00061">
    <property type="entry name" value="ADH_SHORT"/>
    <property type="match status" value="1"/>
</dbReference>
<comment type="similarity">
    <text evidence="1">Belongs to the short-chain dehydrogenases/reductases (SDR) family.</text>
</comment>
<reference evidence="3" key="2">
    <citation type="submission" date="2020-11" db="EMBL/GenBank/DDBJ databases">
        <authorList>
            <person name="Cecchin M."/>
            <person name="Marcolungo L."/>
            <person name="Rossato M."/>
            <person name="Girolomoni L."/>
            <person name="Cosentino E."/>
            <person name="Cuine S."/>
            <person name="Li-Beisson Y."/>
            <person name="Delledonne M."/>
            <person name="Ballottari M."/>
        </authorList>
    </citation>
    <scope>NUCLEOTIDE SEQUENCE</scope>
    <source>
        <strain evidence="3">211/11P</strain>
        <tissue evidence="3">Whole cell</tissue>
    </source>
</reference>
<dbReference type="Proteomes" id="UP001055712">
    <property type="component" value="Unassembled WGS sequence"/>
</dbReference>
<keyword evidence="4" id="KW-1185">Reference proteome</keyword>
<evidence type="ECO:0000256" key="1">
    <source>
        <dbReference type="RuleBase" id="RU000363"/>
    </source>
</evidence>
<dbReference type="InterPro" id="IPR052625">
    <property type="entry name" value="Chl_b_Red"/>
</dbReference>
<dbReference type="PANTHER" id="PTHR24314">
    <property type="entry name" value="NON-SPECIFIC LIPID TRANSFER PROTEIN-RELATED"/>
    <property type="match status" value="1"/>
</dbReference>
<evidence type="ECO:0000256" key="2">
    <source>
        <dbReference type="SAM" id="MobiDB-lite"/>
    </source>
</evidence>
<evidence type="ECO:0008006" key="5">
    <source>
        <dbReference type="Google" id="ProtNLM"/>
    </source>
</evidence>
<reference evidence="3" key="1">
    <citation type="journal article" date="2019" name="Plant J.">
        <title>Chlorella vulgaris genome assembly and annotation reveals the molecular basis for metabolic acclimation to high light conditions.</title>
        <authorList>
            <person name="Cecchin M."/>
            <person name="Marcolungo L."/>
            <person name="Rossato M."/>
            <person name="Girolomoni L."/>
            <person name="Cosentino E."/>
            <person name="Cuine S."/>
            <person name="Li-Beisson Y."/>
            <person name="Delledonne M."/>
            <person name="Ballottari M."/>
        </authorList>
    </citation>
    <scope>NUCLEOTIDE SEQUENCE</scope>
    <source>
        <strain evidence="3">211/11P</strain>
    </source>
</reference>
<accession>A0A9D4TF47</accession>
<dbReference type="GO" id="GO:0015996">
    <property type="term" value="P:chlorophyll catabolic process"/>
    <property type="evidence" value="ECO:0007669"/>
    <property type="project" value="TreeGrafter"/>
</dbReference>
<gene>
    <name evidence="3" type="ORF">D9Q98_009810</name>
</gene>
<dbReference type="GO" id="GO:0010304">
    <property type="term" value="P:PSII associated light-harvesting complex II catabolic process"/>
    <property type="evidence" value="ECO:0007669"/>
    <property type="project" value="TreeGrafter"/>
</dbReference>
<dbReference type="AlphaFoldDB" id="A0A9D4TF47"/>
<dbReference type="Pfam" id="PF00106">
    <property type="entry name" value="adh_short"/>
    <property type="match status" value="1"/>
</dbReference>
<comment type="caution">
    <text evidence="3">The sequence shown here is derived from an EMBL/GenBank/DDBJ whole genome shotgun (WGS) entry which is preliminary data.</text>
</comment>
<dbReference type="InterPro" id="IPR020904">
    <property type="entry name" value="Sc_DH/Rdtase_CS"/>
</dbReference>
<dbReference type="Gene3D" id="3.40.50.720">
    <property type="entry name" value="NAD(P)-binding Rossmann-like Domain"/>
    <property type="match status" value="1"/>
</dbReference>
<dbReference type="InterPro" id="IPR002347">
    <property type="entry name" value="SDR_fam"/>
</dbReference>
<feature type="region of interest" description="Disordered" evidence="2">
    <location>
        <begin position="1"/>
        <end position="39"/>
    </location>
</feature>
<dbReference type="OrthoDB" id="3592703at2759"/>
<dbReference type="CDD" id="cd05233">
    <property type="entry name" value="SDR_c"/>
    <property type="match status" value="1"/>
</dbReference>
<dbReference type="SUPFAM" id="SSF51735">
    <property type="entry name" value="NAD(P)-binding Rossmann-fold domains"/>
    <property type="match status" value="1"/>
</dbReference>
<dbReference type="EMBL" id="SIDB01000014">
    <property type="protein sequence ID" value="KAI3423976.1"/>
    <property type="molecule type" value="Genomic_DNA"/>
</dbReference>
<dbReference type="PRINTS" id="PR00081">
    <property type="entry name" value="GDHRDH"/>
</dbReference>
<dbReference type="GO" id="GO:0034256">
    <property type="term" value="F:chlorophyll(ide) b reductase activity"/>
    <property type="evidence" value="ECO:0007669"/>
    <property type="project" value="TreeGrafter"/>
</dbReference>
<sequence>MQRTAALAMPSHPPGSAANFSSSRRGAPPPHRRRQRCATPQAVARGMDIVPPYNVVITGGSKGVGRALAAGFVRAGDNVVLCGRSSDAVAATVEELQGLAGGSSKVHGTTCNVARPEDVAALADFAKEQLGTIDLWINNAGTNAYRVGPLAEQDSQDIIDIIGTNVIGVMLGCKEAIRVMRGQPSGGHIFNMDGAGADGNATPRFAAYGATKRGLAQLGKSLQSELRGEGLKQIGVHNLSPGMVNTELLMAGTNTAVAKFFVNCLAEQPETVADHLVPRIRQVPETSKALLGDGVGSSQYIRYLTQTKAYSQIFARLLTGQRKNRFVAEE</sequence>
<evidence type="ECO:0000313" key="4">
    <source>
        <dbReference type="Proteomes" id="UP001055712"/>
    </source>
</evidence>
<dbReference type="PANTHER" id="PTHR24314:SF15">
    <property type="entry name" value="CHLOROPHYLL(IDE) B REDUCTASE NOL, CHLOROPLASTIC"/>
    <property type="match status" value="1"/>
</dbReference>
<evidence type="ECO:0000313" key="3">
    <source>
        <dbReference type="EMBL" id="KAI3423976.1"/>
    </source>
</evidence>
<organism evidence="3 4">
    <name type="scientific">Chlorella vulgaris</name>
    <name type="common">Green alga</name>
    <dbReference type="NCBI Taxonomy" id="3077"/>
    <lineage>
        <taxon>Eukaryota</taxon>
        <taxon>Viridiplantae</taxon>
        <taxon>Chlorophyta</taxon>
        <taxon>core chlorophytes</taxon>
        <taxon>Trebouxiophyceae</taxon>
        <taxon>Chlorellales</taxon>
        <taxon>Chlorellaceae</taxon>
        <taxon>Chlorella clade</taxon>
        <taxon>Chlorella</taxon>
    </lineage>
</organism>
<proteinExistence type="inferred from homology"/>
<dbReference type="InterPro" id="IPR036291">
    <property type="entry name" value="NAD(P)-bd_dom_sf"/>
</dbReference>
<protein>
    <recommendedName>
        <fullName evidence="5">Chlorophyll(Ide) b reductase chloroplastic</fullName>
    </recommendedName>
</protein>
<dbReference type="PRINTS" id="PR00080">
    <property type="entry name" value="SDRFAMILY"/>
</dbReference>
<name>A0A9D4TF47_CHLVU</name>